<evidence type="ECO:0000313" key="2">
    <source>
        <dbReference type="Proteomes" id="UP001430455"/>
    </source>
</evidence>
<sequence length="79" mass="9253">MANIDLRNDSKYNFKDISSEQYREYNFDGVDVTIEDPQYLATSDHGHRILDGHGKCHYVGFDGYYFTWEVQEGEPHFVA</sequence>
<name>A0AAW4PHU8_9EURY</name>
<keyword evidence="2" id="KW-1185">Reference proteome</keyword>
<accession>A0AAW4PHU8</accession>
<gene>
    <name evidence="1" type="ORF">EGH23_21855</name>
</gene>
<dbReference type="EMBL" id="RKLT01000021">
    <property type="protein sequence ID" value="MBX0297526.1"/>
    <property type="molecule type" value="Genomic_DNA"/>
</dbReference>
<proteinExistence type="predicted"/>
<dbReference type="AlphaFoldDB" id="A0AAW4PHU8"/>
<protein>
    <submittedName>
        <fullName evidence="1">Uncharacterized protein</fullName>
    </submittedName>
</protein>
<organism evidence="1 2">
    <name type="scientific">Haloarcula nitratireducens</name>
    <dbReference type="NCBI Taxonomy" id="2487749"/>
    <lineage>
        <taxon>Archaea</taxon>
        <taxon>Methanobacteriati</taxon>
        <taxon>Methanobacteriota</taxon>
        <taxon>Stenosarchaea group</taxon>
        <taxon>Halobacteria</taxon>
        <taxon>Halobacteriales</taxon>
        <taxon>Haloarculaceae</taxon>
        <taxon>Haloarcula</taxon>
    </lineage>
</organism>
<reference evidence="1 2" key="1">
    <citation type="submission" date="2021-06" db="EMBL/GenBank/DDBJ databases">
        <title>Halomicroarcula sp. a new haloarchaeum isolated from saline soil.</title>
        <authorList>
            <person name="Duran-Viseras A."/>
            <person name="Sanchez-Porro C."/>
            <person name="Ventosa A."/>
        </authorList>
    </citation>
    <scope>NUCLEOTIDE SEQUENCE [LARGE SCALE GENOMIC DNA]</scope>
    <source>
        <strain evidence="1 2">F27</strain>
    </source>
</reference>
<dbReference type="Proteomes" id="UP001430455">
    <property type="component" value="Unassembled WGS sequence"/>
</dbReference>
<comment type="caution">
    <text evidence="1">The sequence shown here is derived from an EMBL/GenBank/DDBJ whole genome shotgun (WGS) entry which is preliminary data.</text>
</comment>
<dbReference type="RefSeq" id="WP_220582113.1">
    <property type="nucleotide sequence ID" value="NZ_RKLT01000021.1"/>
</dbReference>
<evidence type="ECO:0000313" key="1">
    <source>
        <dbReference type="EMBL" id="MBX0297526.1"/>
    </source>
</evidence>